<dbReference type="EMBL" id="CP146369">
    <property type="protein sequence ID" value="WWT54353.1"/>
    <property type="molecule type" value="Genomic_DNA"/>
</dbReference>
<organism evidence="2 3">
    <name type="scientific">Brevundimonas olei</name>
    <dbReference type="NCBI Taxonomy" id="657642"/>
    <lineage>
        <taxon>Bacteria</taxon>
        <taxon>Pseudomonadati</taxon>
        <taxon>Pseudomonadota</taxon>
        <taxon>Alphaproteobacteria</taxon>
        <taxon>Caulobacterales</taxon>
        <taxon>Caulobacteraceae</taxon>
        <taxon>Brevundimonas</taxon>
    </lineage>
</organism>
<keyword evidence="1" id="KW-0732">Signal</keyword>
<reference evidence="2 3" key="1">
    <citation type="submission" date="2024-02" db="EMBL/GenBank/DDBJ databases">
        <title>Distribution and functional of Brevundimonas-related endobacteria within Verticillium dahliae.</title>
        <authorList>
            <person name="Zeng H."/>
        </authorList>
    </citation>
    <scope>NUCLEOTIDE SEQUENCE [LARGE SCALE GENOMIC DNA]</scope>
    <source>
        <strain evidence="2 3">TRM 44200</strain>
    </source>
</reference>
<dbReference type="RefSeq" id="WP_338576515.1">
    <property type="nucleotide sequence ID" value="NZ_CP146369.1"/>
</dbReference>
<feature type="chain" id="PRO_5046763760" description="Lipoprotein" evidence="1">
    <location>
        <begin position="26"/>
        <end position="90"/>
    </location>
</feature>
<accession>A0ABZ2IG94</accession>
<keyword evidence="3" id="KW-1185">Reference proteome</keyword>
<evidence type="ECO:0000313" key="3">
    <source>
        <dbReference type="Proteomes" id="UP001363460"/>
    </source>
</evidence>
<protein>
    <recommendedName>
        <fullName evidence="4">Lipoprotein</fullName>
    </recommendedName>
</protein>
<evidence type="ECO:0000256" key="1">
    <source>
        <dbReference type="SAM" id="SignalP"/>
    </source>
</evidence>
<gene>
    <name evidence="2" type="ORF">V8J38_14065</name>
</gene>
<dbReference type="PROSITE" id="PS51257">
    <property type="entry name" value="PROKAR_LIPOPROTEIN"/>
    <property type="match status" value="1"/>
</dbReference>
<proteinExistence type="predicted"/>
<feature type="signal peptide" evidence="1">
    <location>
        <begin position="1"/>
        <end position="25"/>
    </location>
</feature>
<dbReference type="Proteomes" id="UP001363460">
    <property type="component" value="Chromosome"/>
</dbReference>
<evidence type="ECO:0000313" key="2">
    <source>
        <dbReference type="EMBL" id="WWT54353.1"/>
    </source>
</evidence>
<name>A0ABZ2IG94_9CAUL</name>
<evidence type="ECO:0008006" key="4">
    <source>
        <dbReference type="Google" id="ProtNLM"/>
    </source>
</evidence>
<sequence>MKRTTIIAAVALVLSGALSGCTAPAQSREVLLDAGYTDVEVGSYDWFGCSEDDTLRTKFKATGPSGRKVEGVVCAGIFFKGATIRYTRRG</sequence>